<organism evidence="2 3">
    <name type="scientific">Thalassoglobus polymorphus</name>
    <dbReference type="NCBI Taxonomy" id="2527994"/>
    <lineage>
        <taxon>Bacteria</taxon>
        <taxon>Pseudomonadati</taxon>
        <taxon>Planctomycetota</taxon>
        <taxon>Planctomycetia</taxon>
        <taxon>Planctomycetales</taxon>
        <taxon>Planctomycetaceae</taxon>
        <taxon>Thalassoglobus</taxon>
    </lineage>
</organism>
<proteinExistence type="predicted"/>
<dbReference type="EMBL" id="CP036267">
    <property type="protein sequence ID" value="QDT35579.1"/>
    <property type="molecule type" value="Genomic_DNA"/>
</dbReference>
<dbReference type="AlphaFoldDB" id="A0A517QVC0"/>
<reference evidence="2 3" key="1">
    <citation type="submission" date="2019-02" db="EMBL/GenBank/DDBJ databases">
        <title>Deep-cultivation of Planctomycetes and their phenomic and genomic characterization uncovers novel biology.</title>
        <authorList>
            <person name="Wiegand S."/>
            <person name="Jogler M."/>
            <person name="Boedeker C."/>
            <person name="Pinto D."/>
            <person name="Vollmers J."/>
            <person name="Rivas-Marin E."/>
            <person name="Kohn T."/>
            <person name="Peeters S.H."/>
            <person name="Heuer A."/>
            <person name="Rast P."/>
            <person name="Oberbeckmann S."/>
            <person name="Bunk B."/>
            <person name="Jeske O."/>
            <person name="Meyerdierks A."/>
            <person name="Storesund J.E."/>
            <person name="Kallscheuer N."/>
            <person name="Luecker S."/>
            <person name="Lage O.M."/>
            <person name="Pohl T."/>
            <person name="Merkel B.J."/>
            <person name="Hornburger P."/>
            <person name="Mueller R.-W."/>
            <person name="Bruemmer F."/>
            <person name="Labrenz M."/>
            <person name="Spormann A.M."/>
            <person name="Op den Camp H."/>
            <person name="Overmann J."/>
            <person name="Amann R."/>
            <person name="Jetten M.S.M."/>
            <person name="Mascher T."/>
            <person name="Medema M.H."/>
            <person name="Devos D.P."/>
            <person name="Kaster A.-K."/>
            <person name="Ovreas L."/>
            <person name="Rohde M."/>
            <person name="Galperin M.Y."/>
            <person name="Jogler C."/>
        </authorList>
    </citation>
    <scope>NUCLEOTIDE SEQUENCE [LARGE SCALE GENOMIC DNA]</scope>
    <source>
        <strain evidence="2 3">Mal48</strain>
    </source>
</reference>
<name>A0A517QVC0_9PLAN</name>
<feature type="signal peptide" evidence="1">
    <location>
        <begin position="1"/>
        <end position="24"/>
    </location>
</feature>
<dbReference type="KEGG" id="tpol:Mal48_48570"/>
<keyword evidence="1" id="KW-0732">Signal</keyword>
<feature type="chain" id="PRO_5021767489" evidence="1">
    <location>
        <begin position="25"/>
        <end position="259"/>
    </location>
</feature>
<gene>
    <name evidence="2" type="ORF">Mal48_48570</name>
</gene>
<dbReference type="Proteomes" id="UP000315724">
    <property type="component" value="Chromosome"/>
</dbReference>
<keyword evidence="3" id="KW-1185">Reference proteome</keyword>
<sequence length="259" mass="29122" precursor="true">MSLARCLSPLLLVLAIAMTSESNAAKPQLKGNAESATIHGKTVEFKFDMLPEKSELRFPRLNARLKEVYWKGAPDKPLKLIPDTTEWVVKLTKPPVQKVVVAEFLDAPKVGDTAPVLTPSSTDGTILLPAHFAQTRGEKLRFEPQPHKNTIGYWTKVDDWAFWQIKVENSGEFHLDIFQGCGTGQGGSEVEVRVAQDKKIVDSVTFKVEETGHFQNFKERRFGKLRLPQPGQYQFEIRPKKLANKAVMDVRKVLLTPTN</sequence>
<evidence type="ECO:0000313" key="2">
    <source>
        <dbReference type="EMBL" id="QDT35579.1"/>
    </source>
</evidence>
<protein>
    <submittedName>
        <fullName evidence="2">Uncharacterized protein</fullName>
    </submittedName>
</protein>
<dbReference type="OrthoDB" id="253099at2"/>
<evidence type="ECO:0000256" key="1">
    <source>
        <dbReference type="SAM" id="SignalP"/>
    </source>
</evidence>
<dbReference type="RefSeq" id="WP_145205372.1">
    <property type="nucleotide sequence ID" value="NZ_CP036267.1"/>
</dbReference>
<evidence type="ECO:0000313" key="3">
    <source>
        <dbReference type="Proteomes" id="UP000315724"/>
    </source>
</evidence>
<accession>A0A517QVC0</accession>
<dbReference type="Gene3D" id="2.60.120.260">
    <property type="entry name" value="Galactose-binding domain-like"/>
    <property type="match status" value="1"/>
</dbReference>